<sequence length="429" mass="47168">MSHTMDPVSPPESPITASPVGGRKAMSHIHGQHAQIRSTFTAAQRYSNSSESRDTRYSIAPGLVGPNGLPFRSTNIRPDELSPRSSGSSVMNDIVDNEVAIDIDVDDEVEDNDNYADDDIDNDVESAADSDSDASGSIARSPASVKMTGTSNTSHHTPNTRRGDRTGGSISPAHTPSRGKSKSSDNISPSAANMAVDTEQYSATFLVVEETLVIEEVSDFDSDNGLIQALQPYSIEEAESEREQSPNPKRNRSGKLNPAQARRRSSARYARPPDLDRSVMSGLREFSFRAESDEEAIAEDDDGSDYDQAAQDIMRQLLRDEKRRRRLTSGSISKRTITESIGSGSDHEDLCSTIDPNEAGSSARRLRRRLERHSLLFTDPPAPRIDELDEPDTSDNEDDVKELIWDGESLARELPYYTLEYISMEVDSP</sequence>
<evidence type="ECO:0000313" key="3">
    <source>
        <dbReference type="Proteomes" id="UP000016923"/>
    </source>
</evidence>
<dbReference type="eggNOG" id="ENOG502SR1A">
    <property type="taxonomic scope" value="Eukaryota"/>
</dbReference>
<dbReference type="Proteomes" id="UP000016923">
    <property type="component" value="Unassembled WGS sequence"/>
</dbReference>
<dbReference type="HOGENOM" id="CLU_041686_1_0_1"/>
<feature type="compositionally biased region" description="Polar residues" evidence="1">
    <location>
        <begin position="147"/>
        <end position="157"/>
    </location>
</feature>
<dbReference type="AlphaFoldDB" id="S3BSD1"/>
<feature type="compositionally biased region" description="Acidic residues" evidence="1">
    <location>
        <begin position="387"/>
        <end position="398"/>
    </location>
</feature>
<feature type="region of interest" description="Disordered" evidence="1">
    <location>
        <begin position="235"/>
        <end position="276"/>
    </location>
</feature>
<protein>
    <submittedName>
        <fullName evidence="2">Uncharacterized protein</fullName>
    </submittedName>
</protein>
<feature type="region of interest" description="Disordered" evidence="1">
    <location>
        <begin position="1"/>
        <end position="197"/>
    </location>
</feature>
<dbReference type="OrthoDB" id="4186058at2759"/>
<dbReference type="VEuPathDB" id="FungiDB:F503_07645"/>
<feature type="compositionally biased region" description="Polar residues" evidence="1">
    <location>
        <begin position="35"/>
        <end position="50"/>
    </location>
</feature>
<evidence type="ECO:0000256" key="1">
    <source>
        <dbReference type="SAM" id="MobiDB-lite"/>
    </source>
</evidence>
<gene>
    <name evidence="2" type="ORF">F503_07645</name>
</gene>
<dbReference type="STRING" id="1262450.S3BSD1"/>
<keyword evidence="3" id="KW-1185">Reference proteome</keyword>
<organism evidence="2 3">
    <name type="scientific">Ophiostoma piceae (strain UAMH 11346)</name>
    <name type="common">Sap stain fungus</name>
    <dbReference type="NCBI Taxonomy" id="1262450"/>
    <lineage>
        <taxon>Eukaryota</taxon>
        <taxon>Fungi</taxon>
        <taxon>Dikarya</taxon>
        <taxon>Ascomycota</taxon>
        <taxon>Pezizomycotina</taxon>
        <taxon>Sordariomycetes</taxon>
        <taxon>Sordariomycetidae</taxon>
        <taxon>Ophiostomatales</taxon>
        <taxon>Ophiostomataceae</taxon>
        <taxon>Ophiostoma</taxon>
    </lineage>
</organism>
<dbReference type="OMA" id="WAIEIME"/>
<proteinExistence type="predicted"/>
<feature type="region of interest" description="Disordered" evidence="1">
    <location>
        <begin position="324"/>
        <end position="364"/>
    </location>
</feature>
<accession>S3BSD1</accession>
<evidence type="ECO:0000313" key="2">
    <source>
        <dbReference type="EMBL" id="EPE03342.1"/>
    </source>
</evidence>
<name>S3BSD1_OPHP1</name>
<feature type="compositionally biased region" description="Polar residues" evidence="1">
    <location>
        <begin position="328"/>
        <end position="343"/>
    </location>
</feature>
<feature type="compositionally biased region" description="Acidic residues" evidence="1">
    <location>
        <begin position="95"/>
        <end position="132"/>
    </location>
</feature>
<dbReference type="EMBL" id="KE148168">
    <property type="protein sequence ID" value="EPE03342.1"/>
    <property type="molecule type" value="Genomic_DNA"/>
</dbReference>
<feature type="region of interest" description="Disordered" evidence="1">
    <location>
        <begin position="378"/>
        <end position="398"/>
    </location>
</feature>
<reference evidence="2 3" key="1">
    <citation type="journal article" date="2013" name="BMC Genomics">
        <title>The genome and transcriptome of the pine saprophyte Ophiostoma piceae, and a comparison with the bark beetle-associated pine pathogen Grosmannia clavigera.</title>
        <authorList>
            <person name="Haridas S."/>
            <person name="Wang Y."/>
            <person name="Lim L."/>
            <person name="Massoumi Alamouti S."/>
            <person name="Jackman S."/>
            <person name="Docking R."/>
            <person name="Robertson G."/>
            <person name="Birol I."/>
            <person name="Bohlmann J."/>
            <person name="Breuil C."/>
        </authorList>
    </citation>
    <scope>NUCLEOTIDE SEQUENCE [LARGE SCALE GENOMIC DNA]</scope>
    <source>
        <strain evidence="2 3">UAMH 11346</strain>
    </source>
</reference>